<dbReference type="GO" id="GO:0003700">
    <property type="term" value="F:DNA-binding transcription factor activity"/>
    <property type="evidence" value="ECO:0007669"/>
    <property type="project" value="InterPro"/>
</dbReference>
<dbReference type="Proteomes" id="UP000198430">
    <property type="component" value="Unassembled WGS sequence"/>
</dbReference>
<proteinExistence type="predicted"/>
<protein>
    <submittedName>
        <fullName evidence="2">MarR family transcriptional regulator</fullName>
    </submittedName>
</protein>
<evidence type="ECO:0000313" key="3">
    <source>
        <dbReference type="Proteomes" id="UP000198430"/>
    </source>
</evidence>
<dbReference type="InterPro" id="IPR036390">
    <property type="entry name" value="WH_DNA-bd_sf"/>
</dbReference>
<dbReference type="GO" id="GO:0006950">
    <property type="term" value="P:response to stress"/>
    <property type="evidence" value="ECO:0007669"/>
    <property type="project" value="TreeGrafter"/>
</dbReference>
<feature type="domain" description="HTH marR-type" evidence="1">
    <location>
        <begin position="9"/>
        <end position="143"/>
    </location>
</feature>
<sequence>MTEKRIATTAELIYQVGQLEGQIIQRQLADIGIRMDHARLLHYVSEAPGTNQVRLAKYLNVQPATLTNMIKKLEKQDLVVRRIDPEDSHQRQVFLLPQGEKAAKKITTTFHQLNNIVASVDLAKQGSLQELSKQLNEHLAKLM</sequence>
<dbReference type="Gene3D" id="1.10.10.10">
    <property type="entry name" value="Winged helix-like DNA-binding domain superfamily/Winged helix DNA-binding domain"/>
    <property type="match status" value="1"/>
</dbReference>
<dbReference type="SMART" id="SM00347">
    <property type="entry name" value="HTH_MARR"/>
    <property type="match status" value="1"/>
</dbReference>
<evidence type="ECO:0000259" key="1">
    <source>
        <dbReference type="PROSITE" id="PS50995"/>
    </source>
</evidence>
<evidence type="ECO:0000313" key="2">
    <source>
        <dbReference type="EMBL" id="GAX02871.1"/>
    </source>
</evidence>
<dbReference type="EMBL" id="BCMH01000002">
    <property type="protein sequence ID" value="GAX02871.1"/>
    <property type="molecule type" value="Genomic_DNA"/>
</dbReference>
<dbReference type="InterPro" id="IPR036388">
    <property type="entry name" value="WH-like_DNA-bd_sf"/>
</dbReference>
<name>A0A1Z5IN61_9LACO</name>
<dbReference type="Pfam" id="PF01047">
    <property type="entry name" value="MarR"/>
    <property type="match status" value="1"/>
</dbReference>
<comment type="caution">
    <text evidence="2">The sequence shown here is derived from an EMBL/GenBank/DDBJ whole genome shotgun (WGS) entry which is preliminary data.</text>
</comment>
<gene>
    <name evidence="2" type="primary">marR_8</name>
    <name evidence="2" type="ORF">IWT140_00469</name>
</gene>
<dbReference type="RefSeq" id="WP_089087860.1">
    <property type="nucleotide sequence ID" value="NZ_BCMH01000002.1"/>
</dbReference>
<dbReference type="PANTHER" id="PTHR33164:SF43">
    <property type="entry name" value="HTH-TYPE TRANSCRIPTIONAL REPRESSOR YETL"/>
    <property type="match status" value="1"/>
</dbReference>
<organism evidence="2 3">
    <name type="scientific">Secundilactobacillus pentosiphilus</name>
    <dbReference type="NCBI Taxonomy" id="1714682"/>
    <lineage>
        <taxon>Bacteria</taxon>
        <taxon>Bacillati</taxon>
        <taxon>Bacillota</taxon>
        <taxon>Bacilli</taxon>
        <taxon>Lactobacillales</taxon>
        <taxon>Lactobacillaceae</taxon>
        <taxon>Secundilactobacillus</taxon>
    </lineage>
</organism>
<keyword evidence="3" id="KW-1185">Reference proteome</keyword>
<dbReference type="InterPro" id="IPR000835">
    <property type="entry name" value="HTH_MarR-typ"/>
</dbReference>
<dbReference type="PROSITE" id="PS50995">
    <property type="entry name" value="HTH_MARR_2"/>
    <property type="match status" value="1"/>
</dbReference>
<reference evidence="2 3" key="1">
    <citation type="submission" date="2015-11" db="EMBL/GenBank/DDBJ databases">
        <title>Draft genome sequences of new species of the genus Lactobacillus isolated from orchardgrass silage.</title>
        <authorList>
            <person name="Tohno M."/>
            <person name="Tanizawa Y."/>
            <person name="Arita M."/>
        </authorList>
    </citation>
    <scope>NUCLEOTIDE SEQUENCE [LARGE SCALE GENOMIC DNA]</scope>
    <source>
        <strain evidence="2 3">IWT140</strain>
    </source>
</reference>
<dbReference type="PANTHER" id="PTHR33164">
    <property type="entry name" value="TRANSCRIPTIONAL REGULATOR, MARR FAMILY"/>
    <property type="match status" value="1"/>
</dbReference>
<dbReference type="SUPFAM" id="SSF46785">
    <property type="entry name" value="Winged helix' DNA-binding domain"/>
    <property type="match status" value="1"/>
</dbReference>
<accession>A0A1Z5IN61</accession>
<dbReference type="AlphaFoldDB" id="A0A1Z5IN61"/>
<dbReference type="InterPro" id="IPR039422">
    <property type="entry name" value="MarR/SlyA-like"/>
</dbReference>